<dbReference type="Proteomes" id="UP000276834">
    <property type="component" value="Unassembled WGS sequence"/>
</dbReference>
<dbReference type="OrthoDB" id="6484170at2759"/>
<feature type="non-terminal residue" evidence="1">
    <location>
        <position position="1"/>
    </location>
</feature>
<reference evidence="1 2" key="1">
    <citation type="journal article" date="2018" name="Proc. R. Soc. B">
        <title>A non-coding region near Follistatin controls head colour polymorphism in the Gouldian finch.</title>
        <authorList>
            <person name="Toomey M.B."/>
            <person name="Marques C.I."/>
            <person name="Andrade P."/>
            <person name="Araujo P.M."/>
            <person name="Sabatino S."/>
            <person name="Gazda M.A."/>
            <person name="Afonso S."/>
            <person name="Lopes R.J."/>
            <person name="Corbo J.C."/>
            <person name="Carneiro M."/>
        </authorList>
    </citation>
    <scope>NUCLEOTIDE SEQUENCE [LARGE SCALE GENOMIC DNA]</scope>
    <source>
        <strain evidence="1">Red01</strain>
        <tissue evidence="1">Muscle</tissue>
    </source>
</reference>
<sequence>ERQELDVVLTHNIQGAADIGIPMRMLLDVVSEKNSNFYKGFINFCVNDKQITEELNFVQKLDVVSLNYKLIHNIDTLKTLQIKDRIELQAILNLKVTRSFSLKVLYGAHLTVLEGQIQEFETSTNITGNFHHSLPWLLQVRVPSSLQIDVVFQGRNTTQERYVHIAAGETSITYIINSYYVGHQVDLFCQSVHSSEVLQASGYPKAINLIFSLQKSGNKAKTVCEIQYDEKDITVTVDVDTDFELFGVFVFVAEVKHSISLLHHLGLPFFLKITVQEVMTENETEGALRLTYEQNKNFSFSISRKKDQQGEELNIKALQTHPFFLQYFPCAAQLSSKVNYDMSEAKGKLYLRMEKRDFNVSAKLTLTGSSYTNAIEVAQTMAQLKIFPRQLVLMTIYQKGNRTHLLRHIALWDGKEIKLTGTYTGLFPKLPGGHGIQVELLHPLSIPFPWHAWANLYVKHSARSHQDVLTVIWNEKDKIGRHRTSYRATVAHPFNYTLKQLEVLSLSERRGRKYSQQVSGNAGQPAHLRLGLEDKSKMDITAWGGCVTLSAGQLQRILSMEHLHACGSLEQRPTLFNEYLDLNWDDKKFKHNFTYERNQLLYPDKFQLEAVLENIFLTPCAKQQILGKIETNYYSCLDYYMSFEFCDLPNVIVLSGKHQLKKDDIILQSEGRFHFADHGRDEGLIGIFIKNQSTADVKNYSLEIELRAFEDIWLGLTGTAASSSVQSQILVEGIIDQKEKNKLNEIGSLLKATLTEKIKKFDGYLWRFRRSVQHVGFLSEAAGWPSIALQRAAGFLQSGVTAVTQVWKQSGIEHNLRSRIPLYLEKIQDVVQQMQNELQ</sequence>
<dbReference type="EMBL" id="QUSF01000022">
    <property type="protein sequence ID" value="RLW01503.1"/>
    <property type="molecule type" value="Genomic_DNA"/>
</dbReference>
<accession>A0A3L8SG74</accession>
<name>A0A3L8SG74_CHLGU</name>
<evidence type="ECO:0000313" key="2">
    <source>
        <dbReference type="Proteomes" id="UP000276834"/>
    </source>
</evidence>
<keyword evidence="2" id="KW-1185">Reference proteome</keyword>
<dbReference type="PANTHER" id="PTHR37860:SF2">
    <property type="entry name" value="VITELLOGENIN DOMAIN-CONTAINING PROTEIN"/>
    <property type="match status" value="1"/>
</dbReference>
<feature type="non-terminal residue" evidence="1">
    <location>
        <position position="839"/>
    </location>
</feature>
<proteinExistence type="predicted"/>
<comment type="caution">
    <text evidence="1">The sequence shown here is derived from an EMBL/GenBank/DDBJ whole genome shotgun (WGS) entry which is preliminary data.</text>
</comment>
<organism evidence="1 2">
    <name type="scientific">Chloebia gouldiae</name>
    <name type="common">Gouldian finch</name>
    <name type="synonym">Erythrura gouldiae</name>
    <dbReference type="NCBI Taxonomy" id="44316"/>
    <lineage>
        <taxon>Eukaryota</taxon>
        <taxon>Metazoa</taxon>
        <taxon>Chordata</taxon>
        <taxon>Craniata</taxon>
        <taxon>Vertebrata</taxon>
        <taxon>Euteleostomi</taxon>
        <taxon>Archelosauria</taxon>
        <taxon>Archosauria</taxon>
        <taxon>Dinosauria</taxon>
        <taxon>Saurischia</taxon>
        <taxon>Theropoda</taxon>
        <taxon>Coelurosauria</taxon>
        <taxon>Aves</taxon>
        <taxon>Neognathae</taxon>
        <taxon>Neoaves</taxon>
        <taxon>Telluraves</taxon>
        <taxon>Australaves</taxon>
        <taxon>Passeriformes</taxon>
        <taxon>Passeroidea</taxon>
        <taxon>Passeridae</taxon>
        <taxon>Chloebia</taxon>
    </lineage>
</organism>
<evidence type="ECO:0000313" key="1">
    <source>
        <dbReference type="EMBL" id="RLW01503.1"/>
    </source>
</evidence>
<dbReference type="PANTHER" id="PTHR37860">
    <property type="entry name" value="AGAP008810-PA"/>
    <property type="match status" value="1"/>
</dbReference>
<dbReference type="AlphaFoldDB" id="A0A3L8SG74"/>
<protein>
    <recommendedName>
        <fullName evidence="3">VWFD domain-containing protein</fullName>
    </recommendedName>
</protein>
<evidence type="ECO:0008006" key="3">
    <source>
        <dbReference type="Google" id="ProtNLM"/>
    </source>
</evidence>
<gene>
    <name evidence="1" type="ORF">DV515_00007981</name>
</gene>